<dbReference type="InterPro" id="IPR044878">
    <property type="entry name" value="UbiA_sf"/>
</dbReference>
<dbReference type="KEGG" id="kse:Ksed_13800"/>
<dbReference type="Gene3D" id="1.20.120.1780">
    <property type="entry name" value="UbiA prenyltransferase"/>
    <property type="match status" value="1"/>
</dbReference>
<dbReference type="InterPro" id="IPR000537">
    <property type="entry name" value="UbiA_prenyltransferase"/>
</dbReference>
<evidence type="ECO:0000256" key="3">
    <source>
        <dbReference type="ARBA" id="ARBA00022989"/>
    </source>
</evidence>
<keyword evidence="4 5" id="KW-0472">Membrane</keyword>
<feature type="transmembrane region" description="Helical" evidence="5">
    <location>
        <begin position="273"/>
        <end position="293"/>
    </location>
</feature>
<dbReference type="HOGENOM" id="CLU_058976_1_0_11"/>
<dbReference type="Pfam" id="PF01040">
    <property type="entry name" value="UbiA"/>
    <property type="match status" value="1"/>
</dbReference>
<feature type="transmembrane region" description="Helical" evidence="5">
    <location>
        <begin position="240"/>
        <end position="261"/>
    </location>
</feature>
<proteinExistence type="predicted"/>
<sequence length="294" mass="30879">MSGPGRTASALRTLLATSRPISWVNTAYPFGAAYLLAGGSWRDLAFWVGVVFFLVPYNLAMYGINDVFDHESDLQNPRKGGVEGALTDAAHHRMILWACLVSCVPFVAVLLWWGTVASGVALAVTMFAVVAYSLAGLRFKEVPFVDSVTSATHFVGPAVVGALFTGAQVPAAGWAVLAAFFAWSMASHAFGAVQDVQADRAGGIGSIGTVLGGRPTVWVSFGLYLAAAGLMVAAPLPYAWLAAVPALYAASVAPFLGITDARCEEAHAGWTRFLWLNYVAGFAVTMVLIAGAWG</sequence>
<gene>
    <name evidence="6" type="ordered locus">Ksed_13800</name>
</gene>
<protein>
    <submittedName>
        <fullName evidence="6">4-hydroxybenzoate polyprenyltransferase-like prenyltransferase</fullName>
    </submittedName>
</protein>
<dbReference type="AlphaFoldDB" id="C7NHQ0"/>
<feature type="transmembrane region" description="Helical" evidence="5">
    <location>
        <begin position="120"/>
        <end position="139"/>
    </location>
</feature>
<organism evidence="6 7">
    <name type="scientific">Kytococcus sedentarius (strain ATCC 14392 / DSM 20547 / JCM 11482 / CCUG 33030 / NBRC 15357 / NCTC 11040 / CCM 314 / 541)</name>
    <name type="common">Micrococcus sedentarius</name>
    <dbReference type="NCBI Taxonomy" id="478801"/>
    <lineage>
        <taxon>Bacteria</taxon>
        <taxon>Bacillati</taxon>
        <taxon>Actinomycetota</taxon>
        <taxon>Actinomycetes</taxon>
        <taxon>Micrococcales</taxon>
        <taxon>Kytococcaceae</taxon>
        <taxon>Kytococcus</taxon>
    </lineage>
</organism>
<feature type="transmembrane region" description="Helical" evidence="5">
    <location>
        <begin position="20"/>
        <end position="37"/>
    </location>
</feature>
<name>C7NHQ0_KYTSD</name>
<dbReference type="RefSeq" id="WP_015779352.1">
    <property type="nucleotide sequence ID" value="NC_013169.1"/>
</dbReference>
<dbReference type="GO" id="GO:0016020">
    <property type="term" value="C:membrane"/>
    <property type="evidence" value="ECO:0007669"/>
    <property type="project" value="UniProtKB-SubCell"/>
</dbReference>
<dbReference type="Proteomes" id="UP000006666">
    <property type="component" value="Chromosome"/>
</dbReference>
<evidence type="ECO:0000256" key="2">
    <source>
        <dbReference type="ARBA" id="ARBA00022692"/>
    </source>
</evidence>
<feature type="transmembrane region" description="Helical" evidence="5">
    <location>
        <begin position="216"/>
        <end position="234"/>
    </location>
</feature>
<keyword evidence="3 5" id="KW-1133">Transmembrane helix</keyword>
<evidence type="ECO:0000313" key="6">
    <source>
        <dbReference type="EMBL" id="ACV06407.1"/>
    </source>
</evidence>
<feature type="transmembrane region" description="Helical" evidence="5">
    <location>
        <begin position="159"/>
        <end position="183"/>
    </location>
</feature>
<keyword evidence="2 5" id="KW-0812">Transmembrane</keyword>
<dbReference type="eggNOG" id="COG0382">
    <property type="taxonomic scope" value="Bacteria"/>
</dbReference>
<feature type="transmembrane region" description="Helical" evidence="5">
    <location>
        <begin position="44"/>
        <end position="64"/>
    </location>
</feature>
<dbReference type="STRING" id="478801.Ksed_13800"/>
<reference evidence="6 7" key="1">
    <citation type="journal article" date="2009" name="Stand. Genomic Sci.">
        <title>Complete genome sequence of Kytococcus sedentarius type strain (541).</title>
        <authorList>
            <person name="Sims D."/>
            <person name="Brettin T."/>
            <person name="Detter J.C."/>
            <person name="Han C."/>
            <person name="Lapidus A."/>
            <person name="Copeland A."/>
            <person name="Glavina Del Rio T."/>
            <person name="Nolan M."/>
            <person name="Chen F."/>
            <person name="Lucas S."/>
            <person name="Tice H."/>
            <person name="Cheng J.F."/>
            <person name="Bruce D."/>
            <person name="Goodwin L."/>
            <person name="Pitluck S."/>
            <person name="Ovchinnikova G."/>
            <person name="Pati A."/>
            <person name="Ivanova N."/>
            <person name="Mavrommatis K."/>
            <person name="Chen A."/>
            <person name="Palaniappan K."/>
            <person name="D'haeseleer P."/>
            <person name="Chain P."/>
            <person name="Bristow J."/>
            <person name="Eisen J.A."/>
            <person name="Markowitz V."/>
            <person name="Hugenholtz P."/>
            <person name="Schneider S."/>
            <person name="Goker M."/>
            <person name="Pukall R."/>
            <person name="Kyrpides N.C."/>
            <person name="Klenk H.P."/>
        </authorList>
    </citation>
    <scope>NUCLEOTIDE SEQUENCE [LARGE SCALE GENOMIC DNA]</scope>
    <source>
        <strain evidence="7">ATCC 14392 / DSM 20547 / JCM 11482 / CCUG 33030 / NBRC 15357 / NCTC 11040 / CCM 314 / 541</strain>
    </source>
</reference>
<evidence type="ECO:0000256" key="5">
    <source>
        <dbReference type="SAM" id="Phobius"/>
    </source>
</evidence>
<comment type="subcellular location">
    <subcellularLocation>
        <location evidence="1">Membrane</location>
        <topology evidence="1">Multi-pass membrane protein</topology>
    </subcellularLocation>
</comment>
<dbReference type="GO" id="GO:0016765">
    <property type="term" value="F:transferase activity, transferring alkyl or aryl (other than methyl) groups"/>
    <property type="evidence" value="ECO:0007669"/>
    <property type="project" value="InterPro"/>
</dbReference>
<evidence type="ECO:0000256" key="4">
    <source>
        <dbReference type="ARBA" id="ARBA00023136"/>
    </source>
</evidence>
<dbReference type="CDD" id="cd13966">
    <property type="entry name" value="PT_UbiA_4"/>
    <property type="match status" value="1"/>
</dbReference>
<accession>C7NHQ0</accession>
<dbReference type="NCBIfam" id="NF009608">
    <property type="entry name" value="PRK13105.1"/>
    <property type="match status" value="1"/>
</dbReference>
<dbReference type="EMBL" id="CP001686">
    <property type="protein sequence ID" value="ACV06407.1"/>
    <property type="molecule type" value="Genomic_DNA"/>
</dbReference>
<dbReference type="Gene3D" id="1.10.357.140">
    <property type="entry name" value="UbiA prenyltransferase"/>
    <property type="match status" value="1"/>
</dbReference>
<feature type="transmembrane region" description="Helical" evidence="5">
    <location>
        <begin position="94"/>
        <end position="113"/>
    </location>
</feature>
<evidence type="ECO:0000313" key="7">
    <source>
        <dbReference type="Proteomes" id="UP000006666"/>
    </source>
</evidence>
<evidence type="ECO:0000256" key="1">
    <source>
        <dbReference type="ARBA" id="ARBA00004141"/>
    </source>
</evidence>
<keyword evidence="7" id="KW-1185">Reference proteome</keyword>